<evidence type="ECO:0000313" key="1">
    <source>
        <dbReference type="EMBL" id="PIV07758.1"/>
    </source>
</evidence>
<organism evidence="1 2">
    <name type="scientific">Candidatus Shapirobacteria bacterium CG03_land_8_20_14_0_80_35_14</name>
    <dbReference type="NCBI Taxonomy" id="1974878"/>
    <lineage>
        <taxon>Bacteria</taxon>
        <taxon>Candidatus Shapironibacteriota</taxon>
    </lineage>
</organism>
<gene>
    <name evidence="1" type="ORF">COS53_00700</name>
</gene>
<dbReference type="Pfam" id="PF03641">
    <property type="entry name" value="Lysine_decarbox"/>
    <property type="match status" value="1"/>
</dbReference>
<accession>A0A2M7BQJ2</accession>
<dbReference type="Gene3D" id="3.40.50.450">
    <property type="match status" value="1"/>
</dbReference>
<dbReference type="InterPro" id="IPR031100">
    <property type="entry name" value="LOG_fam"/>
</dbReference>
<dbReference type="SUPFAM" id="SSF102405">
    <property type="entry name" value="MCP/YpsA-like"/>
    <property type="match status" value="1"/>
</dbReference>
<dbReference type="InterPro" id="IPR052341">
    <property type="entry name" value="LOG_family_nucleotidases"/>
</dbReference>
<dbReference type="PANTHER" id="PTHR43393:SF3">
    <property type="entry name" value="LYSINE DECARBOXYLASE-LIKE PROTEIN"/>
    <property type="match status" value="1"/>
</dbReference>
<protein>
    <recommendedName>
        <fullName evidence="3">DNA-binding protein</fullName>
    </recommendedName>
</protein>
<dbReference type="EMBL" id="PEVB01000021">
    <property type="protein sequence ID" value="PIV07758.1"/>
    <property type="molecule type" value="Genomic_DNA"/>
</dbReference>
<reference evidence="2" key="1">
    <citation type="submission" date="2017-09" db="EMBL/GenBank/DDBJ databases">
        <title>Depth-based differentiation of microbial function through sediment-hosted aquifers and enrichment of novel symbionts in the deep terrestrial subsurface.</title>
        <authorList>
            <person name="Probst A.J."/>
            <person name="Ladd B."/>
            <person name="Jarett J.K."/>
            <person name="Geller-Mcgrath D.E."/>
            <person name="Sieber C.M.K."/>
            <person name="Emerson J.B."/>
            <person name="Anantharaman K."/>
            <person name="Thomas B.C."/>
            <person name="Malmstrom R."/>
            <person name="Stieglmeier M."/>
            <person name="Klingl A."/>
            <person name="Woyke T."/>
            <person name="Ryan C.M."/>
            <person name="Banfield J.F."/>
        </authorList>
    </citation>
    <scope>NUCLEOTIDE SEQUENCE [LARGE SCALE GENOMIC DNA]</scope>
</reference>
<comment type="caution">
    <text evidence="1">The sequence shown here is derived from an EMBL/GenBank/DDBJ whole genome shotgun (WGS) entry which is preliminary data.</text>
</comment>
<dbReference type="GO" id="GO:0005829">
    <property type="term" value="C:cytosol"/>
    <property type="evidence" value="ECO:0007669"/>
    <property type="project" value="TreeGrafter"/>
</dbReference>
<dbReference type="AlphaFoldDB" id="A0A2M7BQJ2"/>
<evidence type="ECO:0008006" key="3">
    <source>
        <dbReference type="Google" id="ProtNLM"/>
    </source>
</evidence>
<name>A0A2M7BQJ2_9BACT</name>
<proteinExistence type="predicted"/>
<dbReference type="Proteomes" id="UP000229191">
    <property type="component" value="Unassembled WGS sequence"/>
</dbReference>
<dbReference type="PANTHER" id="PTHR43393">
    <property type="entry name" value="CYTOKININ RIBOSIDE 5'-MONOPHOSPHATE PHOSPHORIBOHYDROLASE"/>
    <property type="match status" value="1"/>
</dbReference>
<evidence type="ECO:0000313" key="2">
    <source>
        <dbReference type="Proteomes" id="UP000229191"/>
    </source>
</evidence>
<sequence length="188" mass="21051">MEKTTKKIIRVAFFGDADIKPNSDTYKSAYNTAKLLAENNYIIVNGGGQGIMGAATSGAKAGNGHVELVVMDPKFVPNNYEGIDDENLKYSSKTYYEKSYPGRLDKLVEITDAFVVFKGGTGTLSEVGLIWENAKFEYGHHEPVIFFGKEWKQIIELIEKNMNYESIEKRVVTVVDTPQEVLNILKKI</sequence>